<protein>
    <recommendedName>
        <fullName evidence="5">RNA-binding S4 domain-containing protein</fullName>
    </recommendedName>
</protein>
<dbReference type="Pfam" id="PF00849">
    <property type="entry name" value="PseudoU_synth_2"/>
    <property type="match status" value="1"/>
</dbReference>
<accession>A0A250WYS5</accession>
<evidence type="ECO:0000256" key="1">
    <source>
        <dbReference type="ARBA" id="ARBA00008348"/>
    </source>
</evidence>
<keyword evidence="2" id="KW-0413">Isomerase</keyword>
<feature type="region of interest" description="Disordered" evidence="4">
    <location>
        <begin position="455"/>
        <end position="482"/>
    </location>
</feature>
<name>A0A250WYS5_9CHLO</name>
<dbReference type="PROSITE" id="PS01149">
    <property type="entry name" value="PSI_RSU"/>
    <property type="match status" value="1"/>
</dbReference>
<evidence type="ECO:0000256" key="3">
    <source>
        <dbReference type="PROSITE-ProRule" id="PRU00182"/>
    </source>
</evidence>
<feature type="region of interest" description="Disordered" evidence="4">
    <location>
        <begin position="60"/>
        <end position="88"/>
    </location>
</feature>
<dbReference type="PROSITE" id="PS50889">
    <property type="entry name" value="S4"/>
    <property type="match status" value="1"/>
</dbReference>
<evidence type="ECO:0000259" key="5">
    <source>
        <dbReference type="SMART" id="SM00363"/>
    </source>
</evidence>
<dbReference type="InterPro" id="IPR002942">
    <property type="entry name" value="S4_RNA-bd"/>
</dbReference>
<dbReference type="GO" id="GO:0001522">
    <property type="term" value="P:pseudouridine synthesis"/>
    <property type="evidence" value="ECO:0007669"/>
    <property type="project" value="InterPro"/>
</dbReference>
<evidence type="ECO:0000313" key="6">
    <source>
        <dbReference type="EMBL" id="GAX75936.1"/>
    </source>
</evidence>
<dbReference type="Gene3D" id="3.30.70.580">
    <property type="entry name" value="Pseudouridine synthase I, catalytic domain, N-terminal subdomain"/>
    <property type="match status" value="1"/>
</dbReference>
<feature type="region of interest" description="Disordered" evidence="4">
    <location>
        <begin position="351"/>
        <end position="374"/>
    </location>
</feature>
<dbReference type="OrthoDB" id="440619at2759"/>
<feature type="region of interest" description="Disordered" evidence="4">
    <location>
        <begin position="396"/>
        <end position="417"/>
    </location>
</feature>
<dbReference type="SUPFAM" id="SSF55174">
    <property type="entry name" value="Alpha-L RNA-binding motif"/>
    <property type="match status" value="1"/>
</dbReference>
<keyword evidence="7" id="KW-1185">Reference proteome</keyword>
<dbReference type="STRING" id="1157962.A0A250WYS5"/>
<dbReference type="InterPro" id="IPR018496">
    <property type="entry name" value="PsdUridine_synth_RsuA/RluB_CS"/>
</dbReference>
<dbReference type="InterPro" id="IPR020094">
    <property type="entry name" value="TruA/RsuA/RluB/E/F_N"/>
</dbReference>
<comment type="similarity">
    <text evidence="1">Belongs to the pseudouridine synthase RsuA family.</text>
</comment>
<evidence type="ECO:0000313" key="7">
    <source>
        <dbReference type="Proteomes" id="UP000232323"/>
    </source>
</evidence>
<evidence type="ECO:0000256" key="2">
    <source>
        <dbReference type="ARBA" id="ARBA00023235"/>
    </source>
</evidence>
<dbReference type="InterPro" id="IPR006145">
    <property type="entry name" value="PsdUridine_synth_RsuA/RluA"/>
</dbReference>
<proteinExistence type="inferred from homology"/>
<feature type="compositionally biased region" description="Polar residues" evidence="4">
    <location>
        <begin position="351"/>
        <end position="369"/>
    </location>
</feature>
<dbReference type="PANTHER" id="PTHR47683:SF2">
    <property type="entry name" value="RNA-BINDING S4 DOMAIN-CONTAINING PROTEIN"/>
    <property type="match status" value="1"/>
</dbReference>
<dbReference type="FunFam" id="3.10.290.10:FF:000003">
    <property type="entry name" value="Pseudouridine synthase"/>
    <property type="match status" value="1"/>
</dbReference>
<comment type="caution">
    <text evidence="6">The sequence shown here is derived from an EMBL/GenBank/DDBJ whole genome shotgun (WGS) entry which is preliminary data.</text>
</comment>
<dbReference type="PANTHER" id="PTHR47683">
    <property type="entry name" value="PSEUDOURIDINE SYNTHASE FAMILY PROTEIN-RELATED"/>
    <property type="match status" value="1"/>
</dbReference>
<dbReference type="InterPro" id="IPR050343">
    <property type="entry name" value="RsuA_PseudoU_synthase"/>
</dbReference>
<dbReference type="EMBL" id="BEGY01000014">
    <property type="protein sequence ID" value="GAX75936.1"/>
    <property type="molecule type" value="Genomic_DNA"/>
</dbReference>
<reference evidence="6 7" key="1">
    <citation type="submission" date="2017-08" db="EMBL/GenBank/DDBJ databases">
        <title>Acidophilic green algal genome provides insights into adaptation to an acidic environment.</title>
        <authorList>
            <person name="Hirooka S."/>
            <person name="Hirose Y."/>
            <person name="Kanesaki Y."/>
            <person name="Higuchi S."/>
            <person name="Fujiwara T."/>
            <person name="Onuma R."/>
            <person name="Era A."/>
            <person name="Ohbayashi R."/>
            <person name="Uzuka A."/>
            <person name="Nozaki H."/>
            <person name="Yoshikawa H."/>
            <person name="Miyagishima S.Y."/>
        </authorList>
    </citation>
    <scope>NUCLEOTIDE SEQUENCE [LARGE SCALE GENOMIC DNA]</scope>
    <source>
        <strain evidence="6 7">NIES-2499</strain>
    </source>
</reference>
<dbReference type="GO" id="GO:0003723">
    <property type="term" value="F:RNA binding"/>
    <property type="evidence" value="ECO:0007669"/>
    <property type="project" value="UniProtKB-KW"/>
</dbReference>
<dbReference type="CDD" id="cd00165">
    <property type="entry name" value="S4"/>
    <property type="match status" value="1"/>
</dbReference>
<dbReference type="Pfam" id="PF01479">
    <property type="entry name" value="S4"/>
    <property type="match status" value="1"/>
</dbReference>
<sequence length="708" mass="77657">MLLRTMLTCKAHISRTLAWDAFLSRGAVGRPHNKWTTTVASYRPPTFENSEPRRQKQAYFKGASEDTRGGRQLPKQNQSSGATSRAANEAQRLAKVMASAGVASRRACEDLIEKGEVKVNGNIVNQQGTLVNPEKDVIYVNGKKLVVSNQPKLYYIMVNKPKGYICSNVETIEGRGKRVVDIMAPWLAEWERRNKGPQKSLPPRLFTVGRLDVASHGLILLTNDGHWAQRVIHPSSNLTKEYIVMVDKVPKRHQLETLLAGAEVDGVHVSPVEVSVLEESTKLRITVAEGKKHEGTAVAGGEEGIDSIMVNAITMRAAEGMLPSESIDGGSSASPSTSATVKVLMNQQTSISQPHNVTADPQQSSPINKKTNKCLPGVPRIDSSVFIYEEKRFPDGNSGAGSVNSSSSSPLPGSEEGWGLTPGQRIWLWNIAPWLRLSAEVRLRRDLEAIAPPTYVDGRPKRKPKEARIQDKGFENPDSPPNAFTLEEWGKLTSNSTEQADELSVVRGKQPSGGTVDDLVQRNVLRVYSGSKFLKNTAASHVAQQGVHQKEKSGISVDGNGFIKTGIASFLDRTDDTFAHDMAAGWASHDKEPKYEDLLTKDLVCREDWDWKVRLLVAAAGLEVLSLKRVRIGGLRIPPVLGLGGYKEMTLREIKAVTDLSQQQELRRNAWESASVLLVKDKTTAVTKATAAVPSAPDGWPYIQQLRQ</sequence>
<dbReference type="Proteomes" id="UP000232323">
    <property type="component" value="Unassembled WGS sequence"/>
</dbReference>
<dbReference type="AlphaFoldDB" id="A0A250WYS5"/>
<keyword evidence="3" id="KW-0694">RNA-binding</keyword>
<organism evidence="6 7">
    <name type="scientific">Chlamydomonas eustigma</name>
    <dbReference type="NCBI Taxonomy" id="1157962"/>
    <lineage>
        <taxon>Eukaryota</taxon>
        <taxon>Viridiplantae</taxon>
        <taxon>Chlorophyta</taxon>
        <taxon>core chlorophytes</taxon>
        <taxon>Chlorophyceae</taxon>
        <taxon>CS clade</taxon>
        <taxon>Chlamydomonadales</taxon>
        <taxon>Chlamydomonadaceae</taxon>
        <taxon>Chlamydomonas</taxon>
    </lineage>
</organism>
<dbReference type="GO" id="GO:0009982">
    <property type="term" value="F:pseudouridine synthase activity"/>
    <property type="evidence" value="ECO:0007669"/>
    <property type="project" value="InterPro"/>
</dbReference>
<dbReference type="SUPFAM" id="SSF55120">
    <property type="entry name" value="Pseudouridine synthase"/>
    <property type="match status" value="1"/>
</dbReference>
<feature type="domain" description="RNA-binding S4" evidence="5">
    <location>
        <begin position="91"/>
        <end position="151"/>
    </location>
</feature>
<dbReference type="GO" id="GO:0006364">
    <property type="term" value="P:rRNA processing"/>
    <property type="evidence" value="ECO:0007669"/>
    <property type="project" value="UniProtKB-ARBA"/>
</dbReference>
<dbReference type="InterPro" id="IPR020103">
    <property type="entry name" value="PsdUridine_synth_cat_dom_sf"/>
</dbReference>
<dbReference type="SMART" id="SM00363">
    <property type="entry name" value="S4"/>
    <property type="match status" value="1"/>
</dbReference>
<feature type="compositionally biased region" description="Basic and acidic residues" evidence="4">
    <location>
        <begin position="466"/>
        <end position="475"/>
    </location>
</feature>
<evidence type="ECO:0000256" key="4">
    <source>
        <dbReference type="SAM" id="MobiDB-lite"/>
    </source>
</evidence>
<dbReference type="Gene3D" id="3.10.290.10">
    <property type="entry name" value="RNA-binding S4 domain"/>
    <property type="match status" value="1"/>
</dbReference>
<gene>
    <name evidence="6" type="ORF">CEUSTIGMA_g3379.t1</name>
</gene>
<dbReference type="InterPro" id="IPR036986">
    <property type="entry name" value="S4_RNA-bd_sf"/>
</dbReference>
<feature type="compositionally biased region" description="Polar residues" evidence="4">
    <location>
        <begin position="74"/>
        <end position="86"/>
    </location>
</feature>